<dbReference type="InterPro" id="IPR029063">
    <property type="entry name" value="SAM-dependent_MTases_sf"/>
</dbReference>
<evidence type="ECO:0000256" key="3">
    <source>
        <dbReference type="ARBA" id="ARBA00022679"/>
    </source>
</evidence>
<evidence type="ECO:0000313" key="7">
    <source>
        <dbReference type="EMBL" id="OXV07834.1"/>
    </source>
</evidence>
<dbReference type="OrthoDB" id="414133at2759"/>
<gene>
    <name evidence="7" type="ORF">Egran_04402</name>
</gene>
<dbReference type="InterPro" id="IPR050390">
    <property type="entry name" value="C5-Methyltransferase"/>
</dbReference>
<dbReference type="EMBL" id="NPHW01004519">
    <property type="protein sequence ID" value="OXV07834.1"/>
    <property type="molecule type" value="Genomic_DNA"/>
</dbReference>
<name>A0A232LUS7_9EURO</name>
<comment type="caution">
    <text evidence="7">The sequence shown here is derived from an EMBL/GenBank/DDBJ whole genome shotgun (WGS) entry which is preliminary data.</text>
</comment>
<evidence type="ECO:0000256" key="4">
    <source>
        <dbReference type="ARBA" id="ARBA00022691"/>
    </source>
</evidence>
<dbReference type="Proteomes" id="UP000243515">
    <property type="component" value="Unassembled WGS sequence"/>
</dbReference>
<feature type="active site" evidence="5">
    <location>
        <position position="418"/>
    </location>
</feature>
<feature type="region of interest" description="Disordered" evidence="6">
    <location>
        <begin position="1"/>
        <end position="78"/>
    </location>
</feature>
<evidence type="ECO:0000256" key="5">
    <source>
        <dbReference type="PROSITE-ProRule" id="PRU01016"/>
    </source>
</evidence>
<keyword evidence="4 5" id="KW-0949">S-adenosyl-L-methionine</keyword>
<dbReference type="PRINTS" id="PR00105">
    <property type="entry name" value="C5METTRFRASE"/>
</dbReference>
<keyword evidence="8" id="KW-1185">Reference proteome</keyword>
<comment type="similarity">
    <text evidence="5">Belongs to the class I-like SAM-binding methyltransferase superfamily. C5-methyltransferase family.</text>
</comment>
<keyword evidence="2 5" id="KW-0489">Methyltransferase</keyword>
<dbReference type="EC" id="2.1.1.37" evidence="1"/>
<evidence type="ECO:0000256" key="1">
    <source>
        <dbReference type="ARBA" id="ARBA00011975"/>
    </source>
</evidence>
<accession>A0A232LUS7</accession>
<reference evidence="7 8" key="1">
    <citation type="journal article" date="2015" name="Environ. Microbiol.">
        <title>Metagenome sequence of Elaphomyces granulatus from sporocarp tissue reveals Ascomycota ectomycorrhizal fingerprints of genome expansion and a Proteobacteria-rich microbiome.</title>
        <authorList>
            <person name="Quandt C.A."/>
            <person name="Kohler A."/>
            <person name="Hesse C.N."/>
            <person name="Sharpton T.J."/>
            <person name="Martin F."/>
            <person name="Spatafora J.W."/>
        </authorList>
    </citation>
    <scope>NUCLEOTIDE SEQUENCE [LARGE SCALE GENOMIC DNA]</scope>
    <source>
        <strain evidence="7 8">OSC145934</strain>
    </source>
</reference>
<dbReference type="GO" id="GO:0005634">
    <property type="term" value="C:nucleus"/>
    <property type="evidence" value="ECO:0007669"/>
    <property type="project" value="TreeGrafter"/>
</dbReference>
<dbReference type="InterPro" id="IPR031303">
    <property type="entry name" value="C5_meth_CS"/>
</dbReference>
<feature type="compositionally biased region" description="Polar residues" evidence="6">
    <location>
        <begin position="44"/>
        <end position="53"/>
    </location>
</feature>
<dbReference type="GO" id="GO:0003677">
    <property type="term" value="F:DNA binding"/>
    <property type="evidence" value="ECO:0007669"/>
    <property type="project" value="TreeGrafter"/>
</dbReference>
<feature type="compositionally biased region" description="Low complexity" evidence="6">
    <location>
        <begin position="54"/>
        <end position="64"/>
    </location>
</feature>
<dbReference type="PANTHER" id="PTHR10629:SF52">
    <property type="entry name" value="DNA (CYTOSINE-5)-METHYLTRANSFERASE 1"/>
    <property type="match status" value="1"/>
</dbReference>
<dbReference type="PROSITE" id="PS00095">
    <property type="entry name" value="C5_MTASE_2"/>
    <property type="match status" value="1"/>
</dbReference>
<dbReference type="PROSITE" id="PS51679">
    <property type="entry name" value="SAM_MT_C5"/>
    <property type="match status" value="1"/>
</dbReference>
<keyword evidence="3 5" id="KW-0808">Transferase</keyword>
<evidence type="ECO:0000313" key="8">
    <source>
        <dbReference type="Proteomes" id="UP000243515"/>
    </source>
</evidence>
<dbReference type="AlphaFoldDB" id="A0A232LUS7"/>
<dbReference type="InterPro" id="IPR001525">
    <property type="entry name" value="C5_MeTfrase"/>
</dbReference>
<dbReference type="GO" id="GO:0032259">
    <property type="term" value="P:methylation"/>
    <property type="evidence" value="ECO:0007669"/>
    <property type="project" value="UniProtKB-KW"/>
</dbReference>
<dbReference type="SUPFAM" id="SSF53335">
    <property type="entry name" value="S-adenosyl-L-methionine-dependent methyltransferases"/>
    <property type="match status" value="1"/>
</dbReference>
<protein>
    <recommendedName>
        <fullName evidence="1">DNA (cytosine-5-)-methyltransferase</fullName>
        <ecNumber evidence="1">2.1.1.37</ecNumber>
    </recommendedName>
</protein>
<organism evidence="7 8">
    <name type="scientific">Elaphomyces granulatus</name>
    <dbReference type="NCBI Taxonomy" id="519963"/>
    <lineage>
        <taxon>Eukaryota</taxon>
        <taxon>Fungi</taxon>
        <taxon>Dikarya</taxon>
        <taxon>Ascomycota</taxon>
        <taxon>Pezizomycotina</taxon>
        <taxon>Eurotiomycetes</taxon>
        <taxon>Eurotiomycetidae</taxon>
        <taxon>Eurotiales</taxon>
        <taxon>Elaphomycetaceae</taxon>
        <taxon>Elaphomyces</taxon>
    </lineage>
</organism>
<dbReference type="PANTHER" id="PTHR10629">
    <property type="entry name" value="CYTOSINE-SPECIFIC METHYLTRANSFERASE"/>
    <property type="match status" value="1"/>
</dbReference>
<dbReference type="Pfam" id="PF00145">
    <property type="entry name" value="DNA_methylase"/>
    <property type="match status" value="2"/>
</dbReference>
<dbReference type="Gene3D" id="3.90.120.10">
    <property type="entry name" value="DNA Methylase, subunit A, domain 2"/>
    <property type="match status" value="1"/>
</dbReference>
<evidence type="ECO:0000256" key="2">
    <source>
        <dbReference type="ARBA" id="ARBA00022603"/>
    </source>
</evidence>
<dbReference type="GO" id="GO:0044027">
    <property type="term" value="P:negative regulation of gene expression via chromosomal CpG island methylation"/>
    <property type="evidence" value="ECO:0007669"/>
    <property type="project" value="TreeGrafter"/>
</dbReference>
<dbReference type="Gene3D" id="3.40.50.150">
    <property type="entry name" value="Vaccinia Virus protein VP39"/>
    <property type="match status" value="1"/>
</dbReference>
<dbReference type="GO" id="GO:0003886">
    <property type="term" value="F:DNA (cytosine-5-)-methyltransferase activity"/>
    <property type="evidence" value="ECO:0007669"/>
    <property type="project" value="UniProtKB-EC"/>
</dbReference>
<sequence length="646" mass="71542">MASDQFYESDGSDSSATLDNEPDDEMVNVESAQSYKNIIDLTSGVESPSAPGNSLSISSQGQSSTFEGGHDEQGSQGSNAAVPQILDLTEDRDVFTAGNYLTDERLSVLLQDLNRIEHSPPPPVNENQSRDAIVIPEVTISGRVFKPGKSVELLDGKFLRIATVLLNNGEYFLRGQHFVRLVQMGTQFPQWENDLCWVLKETTDGVPLPSDDVAIGQVRQFRTIHLTNSRNVIIDGNGTQGAGYHRRRDLFCRLKEVYVSEVEVAIHYLTPSECDNGFVVSTRLLRAAWRGNTQPFGSDSKPREGFPREVIDVDSGSSAPYSDQFVVDLTQPDYQIRLAKNWRRYTFGDGFCGAGGVSCGAEQADLSVKWAFDKDPNAASTYRLNFPRAICETAEVFDFLTNRPRDIRVDVSHGSPPCQPFSPAHTVNCSNDDANSACVFSCWNLVRRVRSRIHTMEETFGLLERHKLTFNGILHDFLENGFSVRYKVSNCMDYGIPQSRRRLVIIAAGPGDVLPPLPKPTHGPPGSDLLPYRTVRMCISNIPPDTPDHDVQGALSRGLRSGPKAPFNSNSLARTVTCGGGELNYHPSGQRRYTNRELASLQTFPLSHKFGQKEVKKQIGNAVPPLLSKAIFREIIKSLQRTDEAE</sequence>
<proteinExistence type="inferred from homology"/>
<feature type="non-terminal residue" evidence="7">
    <location>
        <position position="646"/>
    </location>
</feature>
<evidence type="ECO:0000256" key="6">
    <source>
        <dbReference type="SAM" id="MobiDB-lite"/>
    </source>
</evidence>